<feature type="compositionally biased region" description="Polar residues" evidence="1">
    <location>
        <begin position="52"/>
        <end position="64"/>
    </location>
</feature>
<keyword evidence="3" id="KW-1185">Reference proteome</keyword>
<dbReference type="Proteomes" id="UP000821866">
    <property type="component" value="Chromosome 6"/>
</dbReference>
<feature type="region of interest" description="Disordered" evidence="1">
    <location>
        <begin position="52"/>
        <end position="71"/>
    </location>
</feature>
<evidence type="ECO:0000313" key="2">
    <source>
        <dbReference type="EMBL" id="KAH8023996.1"/>
    </source>
</evidence>
<reference evidence="2" key="1">
    <citation type="journal article" date="2020" name="Cell">
        <title>Large-Scale Comparative Analyses of Tick Genomes Elucidate Their Genetic Diversity and Vector Capacities.</title>
        <authorList>
            <consortium name="Tick Genome and Microbiome Consortium (TIGMIC)"/>
            <person name="Jia N."/>
            <person name="Wang J."/>
            <person name="Shi W."/>
            <person name="Du L."/>
            <person name="Sun Y."/>
            <person name="Zhan W."/>
            <person name="Jiang J.F."/>
            <person name="Wang Q."/>
            <person name="Zhang B."/>
            <person name="Ji P."/>
            <person name="Bell-Sakyi L."/>
            <person name="Cui X.M."/>
            <person name="Yuan T.T."/>
            <person name="Jiang B.G."/>
            <person name="Yang W.F."/>
            <person name="Lam T.T."/>
            <person name="Chang Q.C."/>
            <person name="Ding S.J."/>
            <person name="Wang X.J."/>
            <person name="Zhu J.G."/>
            <person name="Ruan X.D."/>
            <person name="Zhao L."/>
            <person name="Wei J.T."/>
            <person name="Ye R.Z."/>
            <person name="Que T.C."/>
            <person name="Du C.H."/>
            <person name="Zhou Y.H."/>
            <person name="Cheng J.X."/>
            <person name="Dai P.F."/>
            <person name="Guo W.B."/>
            <person name="Han X.H."/>
            <person name="Huang E.J."/>
            <person name="Li L.F."/>
            <person name="Wei W."/>
            <person name="Gao Y.C."/>
            <person name="Liu J.Z."/>
            <person name="Shao H.Z."/>
            <person name="Wang X."/>
            <person name="Wang C.C."/>
            <person name="Yang T.C."/>
            <person name="Huo Q.B."/>
            <person name="Li W."/>
            <person name="Chen H.Y."/>
            <person name="Chen S.E."/>
            <person name="Zhou L.G."/>
            <person name="Ni X.B."/>
            <person name="Tian J.H."/>
            <person name="Sheng Y."/>
            <person name="Liu T."/>
            <person name="Pan Y.S."/>
            <person name="Xia L.Y."/>
            <person name="Li J."/>
            <person name="Zhao F."/>
            <person name="Cao W.C."/>
        </authorList>
    </citation>
    <scope>NUCLEOTIDE SEQUENCE</scope>
    <source>
        <strain evidence="2">Rmic-2018</strain>
    </source>
</reference>
<dbReference type="EMBL" id="JABSTU010000008">
    <property type="protein sequence ID" value="KAH8023996.1"/>
    <property type="molecule type" value="Genomic_DNA"/>
</dbReference>
<comment type="caution">
    <text evidence="2">The sequence shown here is derived from an EMBL/GenBank/DDBJ whole genome shotgun (WGS) entry which is preliminary data.</text>
</comment>
<name>A0A9J6DPP7_RHIMP</name>
<accession>A0A9J6DPP7</accession>
<organism evidence="2 3">
    <name type="scientific">Rhipicephalus microplus</name>
    <name type="common">Cattle tick</name>
    <name type="synonym">Boophilus microplus</name>
    <dbReference type="NCBI Taxonomy" id="6941"/>
    <lineage>
        <taxon>Eukaryota</taxon>
        <taxon>Metazoa</taxon>
        <taxon>Ecdysozoa</taxon>
        <taxon>Arthropoda</taxon>
        <taxon>Chelicerata</taxon>
        <taxon>Arachnida</taxon>
        <taxon>Acari</taxon>
        <taxon>Parasitiformes</taxon>
        <taxon>Ixodida</taxon>
        <taxon>Ixodoidea</taxon>
        <taxon>Ixodidae</taxon>
        <taxon>Rhipicephalinae</taxon>
        <taxon>Rhipicephalus</taxon>
        <taxon>Boophilus</taxon>
    </lineage>
</organism>
<dbReference type="AlphaFoldDB" id="A0A9J6DPP7"/>
<evidence type="ECO:0000256" key="1">
    <source>
        <dbReference type="SAM" id="MobiDB-lite"/>
    </source>
</evidence>
<sequence length="175" mass="18450">MYKANAHARGLSVREAHGQKLRQWRNSPVSPCKVAAASPGWGIVIEKDSSGSSRLAQCPSSPSLAKSGGDARLPCLPSTHLGAKERASSGLTAQPGHIGVGSVSPEQANSATARFLARLRARLSKRSASGGRAKLPSGLATRMPRWSCRAADFCVREPTLGWTKARNKCSPPRGL</sequence>
<protein>
    <submittedName>
        <fullName evidence="2">Uncharacterized protein</fullName>
    </submittedName>
</protein>
<reference evidence="2" key="2">
    <citation type="submission" date="2021-09" db="EMBL/GenBank/DDBJ databases">
        <authorList>
            <person name="Jia N."/>
            <person name="Wang J."/>
            <person name="Shi W."/>
            <person name="Du L."/>
            <person name="Sun Y."/>
            <person name="Zhan W."/>
            <person name="Jiang J."/>
            <person name="Wang Q."/>
            <person name="Zhang B."/>
            <person name="Ji P."/>
            <person name="Sakyi L.B."/>
            <person name="Cui X."/>
            <person name="Yuan T."/>
            <person name="Jiang B."/>
            <person name="Yang W."/>
            <person name="Lam T.T.-Y."/>
            <person name="Chang Q."/>
            <person name="Ding S."/>
            <person name="Wang X."/>
            <person name="Zhu J."/>
            <person name="Ruan X."/>
            <person name="Zhao L."/>
            <person name="Wei J."/>
            <person name="Que T."/>
            <person name="Du C."/>
            <person name="Cheng J."/>
            <person name="Dai P."/>
            <person name="Han X."/>
            <person name="Huang E."/>
            <person name="Gao Y."/>
            <person name="Liu J."/>
            <person name="Shao H."/>
            <person name="Ye R."/>
            <person name="Li L."/>
            <person name="Wei W."/>
            <person name="Wang X."/>
            <person name="Wang C."/>
            <person name="Huo Q."/>
            <person name="Li W."/>
            <person name="Guo W."/>
            <person name="Chen H."/>
            <person name="Chen S."/>
            <person name="Zhou L."/>
            <person name="Zhou L."/>
            <person name="Ni X."/>
            <person name="Tian J."/>
            <person name="Zhou Y."/>
            <person name="Sheng Y."/>
            <person name="Liu T."/>
            <person name="Pan Y."/>
            <person name="Xia L."/>
            <person name="Li J."/>
            <person name="Zhao F."/>
            <person name="Cao W."/>
        </authorList>
    </citation>
    <scope>NUCLEOTIDE SEQUENCE</scope>
    <source>
        <strain evidence="2">Rmic-2018</strain>
        <tissue evidence="2">Larvae</tissue>
    </source>
</reference>
<evidence type="ECO:0000313" key="3">
    <source>
        <dbReference type="Proteomes" id="UP000821866"/>
    </source>
</evidence>
<proteinExistence type="predicted"/>
<gene>
    <name evidence="2" type="ORF">HPB51_020754</name>
</gene>